<dbReference type="GO" id="GO:0004001">
    <property type="term" value="F:adenosine kinase activity"/>
    <property type="evidence" value="ECO:0007669"/>
    <property type="project" value="UniProtKB-EC"/>
</dbReference>
<dbReference type="SUPFAM" id="SSF53613">
    <property type="entry name" value="Ribokinase-like"/>
    <property type="match status" value="1"/>
</dbReference>
<organism evidence="6 7">
    <name type="scientific">Methanorbis furvi</name>
    <dbReference type="NCBI Taxonomy" id="3028299"/>
    <lineage>
        <taxon>Archaea</taxon>
        <taxon>Methanobacteriati</taxon>
        <taxon>Methanobacteriota</taxon>
        <taxon>Stenosarchaea group</taxon>
        <taxon>Methanomicrobia</taxon>
        <taxon>Methanomicrobiales</taxon>
        <taxon>Methanocorpusculaceae</taxon>
        <taxon>Methanorbis</taxon>
    </lineage>
</organism>
<proteinExistence type="inferred from homology"/>
<dbReference type="Gene3D" id="3.40.1190.20">
    <property type="match status" value="1"/>
</dbReference>
<dbReference type="CDD" id="cd01942">
    <property type="entry name" value="ribokinase_group_A"/>
    <property type="match status" value="1"/>
</dbReference>
<keyword evidence="3 4" id="KW-0418">Kinase</keyword>
<reference evidence="6" key="1">
    <citation type="submission" date="2023-06" db="EMBL/GenBank/DDBJ databases">
        <title>Genome sequence of Methancorpusculaceae sp. Ag1.</title>
        <authorList>
            <person name="Protasov E."/>
            <person name="Platt K."/>
            <person name="Poehlein A."/>
            <person name="Daniel R."/>
            <person name="Brune A."/>
        </authorList>
    </citation>
    <scope>NUCLEOTIDE SEQUENCE</scope>
    <source>
        <strain evidence="6">Ag1</strain>
    </source>
</reference>
<dbReference type="PROSITE" id="PS00583">
    <property type="entry name" value="PFKB_KINASES_1"/>
    <property type="match status" value="1"/>
</dbReference>
<evidence type="ECO:0000256" key="3">
    <source>
        <dbReference type="ARBA" id="ARBA00022777"/>
    </source>
</evidence>
<dbReference type="PANTHER" id="PTHR10584">
    <property type="entry name" value="SUGAR KINASE"/>
    <property type="match status" value="1"/>
</dbReference>
<dbReference type="AlphaFoldDB" id="A0AAE4SAH5"/>
<dbReference type="PRINTS" id="PR00990">
    <property type="entry name" value="RIBOKINASE"/>
</dbReference>
<dbReference type="InterPro" id="IPR002173">
    <property type="entry name" value="Carboh/pur_kinase_PfkB_CS"/>
</dbReference>
<sequence length="299" mass="31968">MPDQLISVTGHLCNDYILSIAEYPKLGTSCRVLDRRNYFGGGAANIAVGIAKLGGSAELISAVGRDYPGSSYERHLKETGVATRLFATDAKNCSTAFMVNDAGGNQITYFEWGAGELFEAAVAPALSFVHMATGDAAFNVRIAEQAEFATFDPGQDVKYYAADHLKSLFASIDILICNNFEVEIMCEKLGWTETDLIAAVPAAIITKGKDGSVLHKNGDAVAIPACPVTLVDPTGAGDAYRAGLLTAYRKGFALPICCKIGAVTSSFAVEKVGTQTNLPDWTKMEQRYADHFGTLKKNE</sequence>
<dbReference type="InterPro" id="IPR029056">
    <property type="entry name" value="Ribokinase-like"/>
</dbReference>
<dbReference type="EC" id="2.7.1.20" evidence="6"/>
<keyword evidence="7" id="KW-1185">Reference proteome</keyword>
<gene>
    <name evidence="6" type="primary">adoK</name>
    <name evidence="6" type="ORF">McpAg1_09010</name>
</gene>
<feature type="domain" description="Carbohydrate kinase PfkB" evidence="5">
    <location>
        <begin position="5"/>
        <end position="280"/>
    </location>
</feature>
<dbReference type="InterPro" id="IPR011611">
    <property type="entry name" value="PfkB_dom"/>
</dbReference>
<dbReference type="RefSeq" id="WP_338094095.1">
    <property type="nucleotide sequence ID" value="NZ_JAWDKA010000004.1"/>
</dbReference>
<evidence type="ECO:0000256" key="1">
    <source>
        <dbReference type="ARBA" id="ARBA00010688"/>
    </source>
</evidence>
<accession>A0AAE4SAH5</accession>
<dbReference type="InterPro" id="IPR002139">
    <property type="entry name" value="Ribo/fructo_kinase"/>
</dbReference>
<keyword evidence="2 4" id="KW-0808">Transferase</keyword>
<comment type="similarity">
    <text evidence="1 4">Belongs to the carbohydrate kinase PfkB family.</text>
</comment>
<dbReference type="PROSITE" id="PS00584">
    <property type="entry name" value="PFKB_KINASES_2"/>
    <property type="match status" value="1"/>
</dbReference>
<dbReference type="PANTHER" id="PTHR10584:SF166">
    <property type="entry name" value="RIBOKINASE"/>
    <property type="match status" value="1"/>
</dbReference>
<name>A0AAE4SAH5_9EURY</name>
<dbReference type="Proteomes" id="UP001273136">
    <property type="component" value="Unassembled WGS sequence"/>
</dbReference>
<evidence type="ECO:0000256" key="4">
    <source>
        <dbReference type="RuleBase" id="RU003704"/>
    </source>
</evidence>
<dbReference type="Pfam" id="PF00294">
    <property type="entry name" value="PfkB"/>
    <property type="match status" value="1"/>
</dbReference>
<comment type="caution">
    <text evidence="6">The sequence shown here is derived from an EMBL/GenBank/DDBJ whole genome shotgun (WGS) entry which is preliminary data.</text>
</comment>
<evidence type="ECO:0000313" key="6">
    <source>
        <dbReference type="EMBL" id="MDV0441693.1"/>
    </source>
</evidence>
<evidence type="ECO:0000256" key="2">
    <source>
        <dbReference type="ARBA" id="ARBA00022679"/>
    </source>
</evidence>
<dbReference type="EMBL" id="JAWDKA010000004">
    <property type="protein sequence ID" value="MDV0441693.1"/>
    <property type="molecule type" value="Genomic_DNA"/>
</dbReference>
<evidence type="ECO:0000313" key="7">
    <source>
        <dbReference type="Proteomes" id="UP001273136"/>
    </source>
</evidence>
<evidence type="ECO:0000259" key="5">
    <source>
        <dbReference type="Pfam" id="PF00294"/>
    </source>
</evidence>
<protein>
    <submittedName>
        <fullName evidence="6">Adenosine kinase</fullName>
        <ecNumber evidence="6">2.7.1.20</ecNumber>
    </submittedName>
</protein>